<dbReference type="AlphaFoldDB" id="G2R1C4"/>
<reference evidence="1 2" key="1">
    <citation type="journal article" date="2011" name="Nat. Biotechnol.">
        <title>Comparative genomic analysis of the thermophilic biomass-degrading fungi Myceliophthora thermophila and Thielavia terrestris.</title>
        <authorList>
            <person name="Berka R.M."/>
            <person name="Grigoriev I.V."/>
            <person name="Otillar R."/>
            <person name="Salamov A."/>
            <person name="Grimwood J."/>
            <person name="Reid I."/>
            <person name="Ishmael N."/>
            <person name="John T."/>
            <person name="Darmond C."/>
            <person name="Moisan M.-C."/>
            <person name="Henrissat B."/>
            <person name="Coutinho P.M."/>
            <person name="Lombard V."/>
            <person name="Natvig D.O."/>
            <person name="Lindquist E."/>
            <person name="Schmutz J."/>
            <person name="Lucas S."/>
            <person name="Harris P."/>
            <person name="Powlowski J."/>
            <person name="Bellemare A."/>
            <person name="Taylor D."/>
            <person name="Butler G."/>
            <person name="de Vries R.P."/>
            <person name="Allijn I.E."/>
            <person name="van den Brink J."/>
            <person name="Ushinsky S."/>
            <person name="Storms R."/>
            <person name="Powell A.J."/>
            <person name="Paulsen I.T."/>
            <person name="Elbourne L.D.H."/>
            <person name="Baker S.E."/>
            <person name="Magnuson J."/>
            <person name="LaBoissiere S."/>
            <person name="Clutterbuck A.J."/>
            <person name="Martinez D."/>
            <person name="Wogulis M."/>
            <person name="de Leon A.L."/>
            <person name="Rey M.W."/>
            <person name="Tsang A."/>
        </authorList>
    </citation>
    <scope>NUCLEOTIDE SEQUENCE [LARGE SCALE GENOMIC DNA]</scope>
    <source>
        <strain evidence="2">ATCC 38088 / NRRL 8126</strain>
    </source>
</reference>
<dbReference type="GeneID" id="11516820"/>
<gene>
    <name evidence="1" type="ORF">THITE_2086349</name>
</gene>
<evidence type="ECO:0000313" key="2">
    <source>
        <dbReference type="Proteomes" id="UP000008181"/>
    </source>
</evidence>
<sequence length="120" mass="13115">MSPPVDRDPGNTRVSECGSVGCSGPQISQYDHTLLVEEHVSPSVAEQMQFVNKHASMRWETEFLDVKVKDYSPSTSCRCCGCSSSAIVADAGAFLHQKHWRYVAVTANKPGPRTEAAKTE</sequence>
<dbReference type="eggNOG" id="KOG1269">
    <property type="taxonomic scope" value="Eukaryota"/>
</dbReference>
<organism evidence="1 2">
    <name type="scientific">Thermothielavioides terrestris (strain ATCC 38088 / NRRL 8126)</name>
    <name type="common">Thielavia terrestris</name>
    <dbReference type="NCBI Taxonomy" id="578455"/>
    <lineage>
        <taxon>Eukaryota</taxon>
        <taxon>Fungi</taxon>
        <taxon>Dikarya</taxon>
        <taxon>Ascomycota</taxon>
        <taxon>Pezizomycotina</taxon>
        <taxon>Sordariomycetes</taxon>
        <taxon>Sordariomycetidae</taxon>
        <taxon>Sordariales</taxon>
        <taxon>Chaetomiaceae</taxon>
        <taxon>Thermothielavioides</taxon>
        <taxon>Thermothielavioides terrestris</taxon>
    </lineage>
</organism>
<dbReference type="KEGG" id="ttt:THITE_2086349"/>
<dbReference type="OrthoDB" id="540004at2759"/>
<keyword evidence="2" id="KW-1185">Reference proteome</keyword>
<name>G2R1C4_THETT</name>
<dbReference type="Proteomes" id="UP000008181">
    <property type="component" value="Chromosome 2"/>
</dbReference>
<dbReference type="RefSeq" id="XP_003651195.1">
    <property type="nucleotide sequence ID" value="XM_003651147.1"/>
</dbReference>
<dbReference type="HOGENOM" id="CLU_2051286_0_0_1"/>
<protein>
    <submittedName>
        <fullName evidence="1">Uncharacterized protein</fullName>
    </submittedName>
</protein>
<dbReference type="EMBL" id="CP003010">
    <property type="protein sequence ID" value="AEO64859.1"/>
    <property type="molecule type" value="Genomic_DNA"/>
</dbReference>
<evidence type="ECO:0000313" key="1">
    <source>
        <dbReference type="EMBL" id="AEO64859.1"/>
    </source>
</evidence>
<accession>G2R1C4</accession>
<proteinExistence type="predicted"/>